<reference evidence="4 5" key="1">
    <citation type="journal article" date="2018" name="Evol. Lett.">
        <title>Horizontal gene cluster transfer increased hallucinogenic mushroom diversity.</title>
        <authorList>
            <person name="Reynolds H.T."/>
            <person name="Vijayakumar V."/>
            <person name="Gluck-Thaler E."/>
            <person name="Korotkin H.B."/>
            <person name="Matheny P.B."/>
            <person name="Slot J.C."/>
        </authorList>
    </citation>
    <scope>NUCLEOTIDE SEQUENCE [LARGE SCALE GENOMIC DNA]</scope>
    <source>
        <strain evidence="4 5">2631</strain>
    </source>
</reference>
<dbReference type="SMART" id="SM01163">
    <property type="entry name" value="DUF1785"/>
    <property type="match status" value="1"/>
</dbReference>
<dbReference type="Pfam" id="PF02170">
    <property type="entry name" value="PAZ"/>
    <property type="match status" value="1"/>
</dbReference>
<organism evidence="4 5">
    <name type="scientific">Psilocybe cyanescens</name>
    <dbReference type="NCBI Taxonomy" id="93625"/>
    <lineage>
        <taxon>Eukaryota</taxon>
        <taxon>Fungi</taxon>
        <taxon>Dikarya</taxon>
        <taxon>Basidiomycota</taxon>
        <taxon>Agaricomycotina</taxon>
        <taxon>Agaricomycetes</taxon>
        <taxon>Agaricomycetidae</taxon>
        <taxon>Agaricales</taxon>
        <taxon>Agaricineae</taxon>
        <taxon>Strophariaceae</taxon>
        <taxon>Psilocybe</taxon>
    </lineage>
</organism>
<dbReference type="InterPro" id="IPR012337">
    <property type="entry name" value="RNaseH-like_sf"/>
</dbReference>
<dbReference type="FunCoup" id="A0A409XMF8">
    <property type="interactions" value="227"/>
</dbReference>
<keyword evidence="5" id="KW-1185">Reference proteome</keyword>
<feature type="domain" description="Piwi" evidence="3">
    <location>
        <begin position="552"/>
        <end position="863"/>
    </location>
</feature>
<dbReference type="Pfam" id="PF02171">
    <property type="entry name" value="Piwi"/>
    <property type="match status" value="1"/>
</dbReference>
<evidence type="ECO:0000256" key="1">
    <source>
        <dbReference type="SAM" id="MobiDB-lite"/>
    </source>
</evidence>
<feature type="domain" description="PAZ" evidence="2">
    <location>
        <begin position="286"/>
        <end position="378"/>
    </location>
</feature>
<proteinExistence type="predicted"/>
<dbReference type="InterPro" id="IPR032474">
    <property type="entry name" value="Argonaute_N"/>
</dbReference>
<dbReference type="EMBL" id="NHYD01001201">
    <property type="protein sequence ID" value="PPQ91938.1"/>
    <property type="molecule type" value="Genomic_DNA"/>
</dbReference>
<feature type="compositionally biased region" description="Gly residues" evidence="1">
    <location>
        <begin position="23"/>
        <end position="35"/>
    </location>
</feature>
<dbReference type="PROSITE" id="PS50822">
    <property type="entry name" value="PIWI"/>
    <property type="match status" value="1"/>
</dbReference>
<accession>A0A409XMF8</accession>
<dbReference type="InterPro" id="IPR003100">
    <property type="entry name" value="PAZ_dom"/>
</dbReference>
<name>A0A409XMF8_PSICY</name>
<dbReference type="Pfam" id="PF16486">
    <property type="entry name" value="ArgoN"/>
    <property type="match status" value="1"/>
</dbReference>
<evidence type="ECO:0000259" key="2">
    <source>
        <dbReference type="PROSITE" id="PS50821"/>
    </source>
</evidence>
<comment type="caution">
    <text evidence="4">The sequence shown here is derived from an EMBL/GenBank/DDBJ whole genome shotgun (WGS) entry which is preliminary data.</text>
</comment>
<dbReference type="InterPro" id="IPR032472">
    <property type="entry name" value="ArgoL2"/>
</dbReference>
<evidence type="ECO:0000259" key="3">
    <source>
        <dbReference type="PROSITE" id="PS50822"/>
    </source>
</evidence>
<dbReference type="InterPro" id="IPR032473">
    <property type="entry name" value="Argonaute_Mid_dom"/>
</dbReference>
<dbReference type="Gene3D" id="2.170.260.10">
    <property type="entry name" value="paz domain"/>
    <property type="match status" value="1"/>
</dbReference>
<dbReference type="PANTHER" id="PTHR22891">
    <property type="entry name" value="EUKARYOTIC TRANSLATION INITIATION FACTOR 2C"/>
    <property type="match status" value="1"/>
</dbReference>
<dbReference type="STRING" id="93625.A0A409XMF8"/>
<feature type="compositionally biased region" description="Polar residues" evidence="1">
    <location>
        <begin position="896"/>
        <end position="905"/>
    </location>
</feature>
<sequence length="922" mass="101732">MPPRNAPARGGPQRGGAPAPPRGGRGGGAGRGGRSTGLPSAAVPLVASHITTIGVKRPNYGTAGRVMQVHVNSFAVNSVPTGYVFHYDVVDPDKLPARLNMKLFKVLQEQDRDVFEPKIVYDGRKNAFAPRELPLGPNGSRRFSVSLPQSNGGSNPTRPPRVYHITLTKVAQINLAVLENYVNGLQSHDESVLTAIMALNVVIRMEPNQHNTFNKRSFFIPDGRRNIGGGMELWRGIFQSIRPTFQKLVVNIDLATAVMYREGPLFNLCMEYFPNIPNIGPRSFAPANGFPENRRIMLQKFISGLSVTVATSGDKRRVIRGLSREGANVYRFTGRDGVSMTVAQYYQSIGRPLQFPDVICAQIGASAMVPLEMCMVPRGQVMRKQVPDDKVKEVLDFSTMRPEVRLEQIKKGIRDIQYGQSNYVRDFGMAISTEPMKIEMRVISPPKLRYGDGPQPTVEPRNGAWNMLDKKFYVPSKITRWVMIIYEGRNRFSDAIQQDVIRSFLQACKSVGVVVENENPMVKYEHPQGRVHDQLRAAGIECNQKMGGLPTLMMVILPEGGNELYTAVKHFGDVAVGVVTQCLKSQKCSRAKQQYWANVLLKVNVKLGGINVIPDRSHPSVAALTDPLNPTIVMGADVIHPAPGSTDRPSFTALVGSVDSNSAKYVATTRVQTGRQEIIDDLQAMVKEILNLYIGYRRNIEKKPGSAAHPKRLIFFRDGVSEGQFKHVLDDELPLIQEACKELGINPTITLIVVGKRHHNQLFPIGRTDDRSGNCPAGSVIDREITHPTDFDFILQSHAGILGTSRPGHYSVLFDQYGFNADSLQALSFALCHVYARSTRSVSIPAPVYYADIVCSRAKNHFDPQGPLRLSDAGSQVSGASGDPNDGKGSPAWKQYSITNPNLMQPDSGENLKLVKDDYRSQ</sequence>
<dbReference type="InterPro" id="IPR036085">
    <property type="entry name" value="PAZ_dom_sf"/>
</dbReference>
<feature type="region of interest" description="Disordered" evidence="1">
    <location>
        <begin position="866"/>
        <end position="922"/>
    </location>
</feature>
<dbReference type="SMART" id="SM00950">
    <property type="entry name" value="Piwi"/>
    <property type="match status" value="1"/>
</dbReference>
<dbReference type="Gene3D" id="3.40.50.2300">
    <property type="match status" value="1"/>
</dbReference>
<dbReference type="InterPro" id="IPR014811">
    <property type="entry name" value="ArgoL1"/>
</dbReference>
<feature type="region of interest" description="Disordered" evidence="1">
    <location>
        <begin position="1"/>
        <end position="39"/>
    </location>
</feature>
<feature type="compositionally biased region" description="Basic and acidic residues" evidence="1">
    <location>
        <begin position="913"/>
        <end position="922"/>
    </location>
</feature>
<dbReference type="Pfam" id="PF16488">
    <property type="entry name" value="ArgoL2"/>
    <property type="match status" value="1"/>
</dbReference>
<dbReference type="SUPFAM" id="SSF53098">
    <property type="entry name" value="Ribonuclease H-like"/>
    <property type="match status" value="1"/>
</dbReference>
<protein>
    <submittedName>
        <fullName evidence="4">Uncharacterized protein</fullName>
    </submittedName>
</protein>
<dbReference type="AlphaFoldDB" id="A0A409XMF8"/>
<evidence type="ECO:0000313" key="4">
    <source>
        <dbReference type="EMBL" id="PPQ91938.1"/>
    </source>
</evidence>
<dbReference type="InterPro" id="IPR003165">
    <property type="entry name" value="Piwi"/>
</dbReference>
<dbReference type="InParanoid" id="A0A409XMF8"/>
<dbReference type="Pfam" id="PF08699">
    <property type="entry name" value="ArgoL1"/>
    <property type="match status" value="1"/>
</dbReference>
<dbReference type="InterPro" id="IPR036397">
    <property type="entry name" value="RNaseH_sf"/>
</dbReference>
<dbReference type="PROSITE" id="PS50821">
    <property type="entry name" value="PAZ"/>
    <property type="match status" value="1"/>
</dbReference>
<dbReference type="InterPro" id="IPR045246">
    <property type="entry name" value="Piwi_ago-like"/>
</dbReference>
<gene>
    <name evidence="4" type="ORF">CVT25_000981</name>
</gene>
<dbReference type="Proteomes" id="UP000283269">
    <property type="component" value="Unassembled WGS sequence"/>
</dbReference>
<dbReference type="SUPFAM" id="SSF101690">
    <property type="entry name" value="PAZ domain"/>
    <property type="match status" value="1"/>
</dbReference>
<dbReference type="Gene3D" id="3.30.420.10">
    <property type="entry name" value="Ribonuclease H-like superfamily/Ribonuclease H"/>
    <property type="match status" value="1"/>
</dbReference>
<dbReference type="OrthoDB" id="10252740at2759"/>
<evidence type="ECO:0000313" key="5">
    <source>
        <dbReference type="Proteomes" id="UP000283269"/>
    </source>
</evidence>
<dbReference type="CDD" id="cd04657">
    <property type="entry name" value="Piwi_ago-like"/>
    <property type="match status" value="1"/>
</dbReference>
<dbReference type="GO" id="GO:0003723">
    <property type="term" value="F:RNA binding"/>
    <property type="evidence" value="ECO:0007669"/>
    <property type="project" value="InterPro"/>
</dbReference>
<dbReference type="Pfam" id="PF16487">
    <property type="entry name" value="ArgoMid"/>
    <property type="match status" value="1"/>
</dbReference>
<dbReference type="CDD" id="cd02846">
    <property type="entry name" value="PAZ_argonaute_like"/>
    <property type="match status" value="1"/>
</dbReference>
<feature type="compositionally biased region" description="Low complexity" evidence="1">
    <location>
        <begin position="1"/>
        <end position="17"/>
    </location>
</feature>